<dbReference type="OrthoDB" id="3068652at2759"/>
<accession>A0A8H5FIN2</accession>
<evidence type="ECO:0000313" key="2">
    <source>
        <dbReference type="Proteomes" id="UP000559256"/>
    </source>
</evidence>
<sequence length="237" mass="26078">MEEGTETTGPPNIVHNLGSLSIVVDNLDPDFSHWFNNLTLPHLTSLSIASAENMSPRSCQNVFTDNCFPSVLSRSGCTITSLSLTKLPLSDDDVLQLLSVLPSLSSLTIHEDDVEPFKNNMLSSHFFQSLVIDPNDTPPNTQSSESSSHTSLRHLKCLDLRLHASLPVKLVAEVIQSRCTNKPEYSTTLGVDGLHVVNILVLRSEEMVLLDVEELRDLLLRIAGTGLPFTCSSKWLE</sequence>
<keyword evidence="2" id="KW-1185">Reference proteome</keyword>
<organism evidence="1 2">
    <name type="scientific">Tetrapyrgos nigripes</name>
    <dbReference type="NCBI Taxonomy" id="182062"/>
    <lineage>
        <taxon>Eukaryota</taxon>
        <taxon>Fungi</taxon>
        <taxon>Dikarya</taxon>
        <taxon>Basidiomycota</taxon>
        <taxon>Agaricomycotina</taxon>
        <taxon>Agaricomycetes</taxon>
        <taxon>Agaricomycetidae</taxon>
        <taxon>Agaricales</taxon>
        <taxon>Marasmiineae</taxon>
        <taxon>Marasmiaceae</taxon>
        <taxon>Tetrapyrgos</taxon>
    </lineage>
</organism>
<name>A0A8H5FIN2_9AGAR</name>
<proteinExistence type="predicted"/>
<evidence type="ECO:0000313" key="1">
    <source>
        <dbReference type="EMBL" id="KAF5338216.1"/>
    </source>
</evidence>
<dbReference type="AlphaFoldDB" id="A0A8H5FIN2"/>
<dbReference type="EMBL" id="JAACJM010000198">
    <property type="protein sequence ID" value="KAF5338216.1"/>
    <property type="molecule type" value="Genomic_DNA"/>
</dbReference>
<reference evidence="1 2" key="1">
    <citation type="journal article" date="2020" name="ISME J.">
        <title>Uncovering the hidden diversity of litter-decomposition mechanisms in mushroom-forming fungi.</title>
        <authorList>
            <person name="Floudas D."/>
            <person name="Bentzer J."/>
            <person name="Ahren D."/>
            <person name="Johansson T."/>
            <person name="Persson P."/>
            <person name="Tunlid A."/>
        </authorList>
    </citation>
    <scope>NUCLEOTIDE SEQUENCE [LARGE SCALE GENOMIC DNA]</scope>
    <source>
        <strain evidence="1 2">CBS 291.85</strain>
    </source>
</reference>
<dbReference type="Proteomes" id="UP000559256">
    <property type="component" value="Unassembled WGS sequence"/>
</dbReference>
<gene>
    <name evidence="1" type="ORF">D9758_012839</name>
</gene>
<dbReference type="SUPFAM" id="SSF52047">
    <property type="entry name" value="RNI-like"/>
    <property type="match status" value="1"/>
</dbReference>
<comment type="caution">
    <text evidence="1">The sequence shown here is derived from an EMBL/GenBank/DDBJ whole genome shotgun (WGS) entry which is preliminary data.</text>
</comment>
<protein>
    <submittedName>
        <fullName evidence="1">Uncharacterized protein</fullName>
    </submittedName>
</protein>